<accession>A0A953JDH8</accession>
<dbReference type="EMBL" id="JAIOIV010000043">
    <property type="protein sequence ID" value="MBZ0155751.1"/>
    <property type="molecule type" value="Genomic_DNA"/>
</dbReference>
<evidence type="ECO:0000313" key="3">
    <source>
        <dbReference type="Proteomes" id="UP000705867"/>
    </source>
</evidence>
<sequence length="109" mass="12048">MYALWAGRLQRAVAAAFYFIGKLFLLNFAFGVVTATRVVGLYPPLISSSLDPNCSLTVFTSSLSHLSLGNHDGDGPAVLPVVIASRLWIFRIFRNKVTEEEILKDKEAF</sequence>
<keyword evidence="1" id="KW-0812">Transmembrane</keyword>
<evidence type="ECO:0000313" key="2">
    <source>
        <dbReference type="EMBL" id="MBZ0155751.1"/>
    </source>
</evidence>
<dbReference type="Proteomes" id="UP000705867">
    <property type="component" value="Unassembled WGS sequence"/>
</dbReference>
<protein>
    <submittedName>
        <fullName evidence="2">Uncharacterized protein</fullName>
    </submittedName>
</protein>
<organism evidence="2 3">
    <name type="scientific">Candidatus Nitrobium versatile</name>
    <dbReference type="NCBI Taxonomy" id="2884831"/>
    <lineage>
        <taxon>Bacteria</taxon>
        <taxon>Pseudomonadati</taxon>
        <taxon>Nitrospirota</taxon>
        <taxon>Nitrospiria</taxon>
        <taxon>Nitrospirales</taxon>
        <taxon>Nitrospiraceae</taxon>
        <taxon>Candidatus Nitrobium</taxon>
    </lineage>
</organism>
<proteinExistence type="predicted"/>
<feature type="transmembrane region" description="Helical" evidence="1">
    <location>
        <begin position="12"/>
        <end position="35"/>
    </location>
</feature>
<dbReference type="AlphaFoldDB" id="A0A953JDH8"/>
<reference evidence="2" key="1">
    <citation type="journal article" date="2021" name="bioRxiv">
        <title>Unraveling nitrogen, sulfur and carbon metabolic pathways and microbial community transcriptional responses to substrate deprivation and toxicity stresses in a bioreactor mimicking anoxic brackish coastal sediment conditions.</title>
        <authorList>
            <person name="Martins P.D."/>
            <person name="Echeveste M.J."/>
            <person name="Arshad A."/>
            <person name="Kurth J."/>
            <person name="Ouboter H."/>
            <person name="Jetten M.S.M."/>
            <person name="Welte C.U."/>
        </authorList>
    </citation>
    <scope>NUCLEOTIDE SEQUENCE</scope>
    <source>
        <strain evidence="2">MAG_39</strain>
    </source>
</reference>
<evidence type="ECO:0000256" key="1">
    <source>
        <dbReference type="SAM" id="Phobius"/>
    </source>
</evidence>
<comment type="caution">
    <text evidence="2">The sequence shown here is derived from an EMBL/GenBank/DDBJ whole genome shotgun (WGS) entry which is preliminary data.</text>
</comment>
<keyword evidence="1" id="KW-1133">Transmembrane helix</keyword>
<reference evidence="2" key="2">
    <citation type="submission" date="2021-08" db="EMBL/GenBank/DDBJ databases">
        <authorList>
            <person name="Dalcin Martins P."/>
        </authorList>
    </citation>
    <scope>NUCLEOTIDE SEQUENCE</scope>
    <source>
        <strain evidence="2">MAG_39</strain>
    </source>
</reference>
<keyword evidence="1" id="KW-0472">Membrane</keyword>
<gene>
    <name evidence="2" type="ORF">K8I29_05980</name>
</gene>
<name>A0A953JDH8_9BACT</name>